<evidence type="ECO:0000256" key="3">
    <source>
        <dbReference type="ARBA" id="ARBA00022723"/>
    </source>
</evidence>
<dbReference type="AlphaFoldDB" id="A0A8K0HVR2"/>
<accession>A0A8K0HVR2</accession>
<dbReference type="InterPro" id="IPR000092">
    <property type="entry name" value="Polyprenyl_synt"/>
</dbReference>
<comment type="similarity">
    <text evidence="2">Belongs to the FPP/GGPP synthase family.</text>
</comment>
<reference evidence="5" key="2">
    <citation type="submission" date="2019-07" db="EMBL/GenBank/DDBJ databases">
        <authorList>
            <person name="Yang Y."/>
            <person name="Bocs S."/>
            <person name="Baudouin L."/>
        </authorList>
    </citation>
    <scope>NUCLEOTIDE SEQUENCE</scope>
    <source>
        <tissue evidence="5">Spear leaf of Hainan Tall coconut</tissue>
    </source>
</reference>
<dbReference type="GO" id="GO:0008299">
    <property type="term" value="P:isoprenoid biosynthetic process"/>
    <property type="evidence" value="ECO:0007669"/>
    <property type="project" value="InterPro"/>
</dbReference>
<name>A0A8K0HVR2_COCNU</name>
<comment type="caution">
    <text evidence="5">The sequence shown here is derived from an EMBL/GenBank/DDBJ whole genome shotgun (WGS) entry which is preliminary data.</text>
</comment>
<evidence type="ECO:0000313" key="5">
    <source>
        <dbReference type="EMBL" id="KAG1327557.1"/>
    </source>
</evidence>
<keyword evidence="4" id="KW-0460">Magnesium</keyword>
<keyword evidence="3" id="KW-0479">Metal-binding</keyword>
<evidence type="ECO:0000256" key="2">
    <source>
        <dbReference type="ARBA" id="ARBA00006706"/>
    </source>
</evidence>
<evidence type="ECO:0000256" key="4">
    <source>
        <dbReference type="ARBA" id="ARBA00022842"/>
    </source>
</evidence>
<comment type="cofactor">
    <cofactor evidence="1">
        <name>Mg(2+)</name>
        <dbReference type="ChEBI" id="CHEBI:18420"/>
    </cofactor>
</comment>
<protein>
    <submittedName>
        <fullName evidence="5">Putative Heterodimeric geranylgeranyl pyrophosphate synthase small subunit, chloroplastic</fullName>
    </submittedName>
</protein>
<dbReference type="GO" id="GO:0004659">
    <property type="term" value="F:prenyltransferase activity"/>
    <property type="evidence" value="ECO:0007669"/>
    <property type="project" value="InterPro"/>
</dbReference>
<dbReference type="InterPro" id="IPR008949">
    <property type="entry name" value="Isoprenoid_synthase_dom_sf"/>
</dbReference>
<evidence type="ECO:0000256" key="1">
    <source>
        <dbReference type="ARBA" id="ARBA00001946"/>
    </source>
</evidence>
<keyword evidence="6" id="KW-1185">Reference proteome</keyword>
<reference evidence="5" key="1">
    <citation type="journal article" date="2017" name="Gigascience">
        <title>The genome draft of coconut (Cocos nucifera).</title>
        <authorList>
            <person name="Xiao Y."/>
            <person name="Xu P."/>
            <person name="Fan H."/>
            <person name="Baudouin L."/>
            <person name="Xia W."/>
            <person name="Bocs S."/>
            <person name="Xu J."/>
            <person name="Li Q."/>
            <person name="Guo A."/>
            <person name="Zhou L."/>
            <person name="Li J."/>
            <person name="Wu Y."/>
            <person name="Ma Z."/>
            <person name="Armero A."/>
            <person name="Issali A.E."/>
            <person name="Liu N."/>
            <person name="Peng M."/>
            <person name="Yang Y."/>
        </authorList>
    </citation>
    <scope>NUCLEOTIDE SEQUENCE</scope>
    <source>
        <tissue evidence="5">Spear leaf of Hainan Tall coconut</tissue>
    </source>
</reference>
<proteinExistence type="inferred from homology"/>
<dbReference type="Proteomes" id="UP000797356">
    <property type="component" value="Chromosome 1"/>
</dbReference>
<dbReference type="Pfam" id="PF00348">
    <property type="entry name" value="polyprenyl_synt"/>
    <property type="match status" value="1"/>
</dbReference>
<dbReference type="OrthoDB" id="6921389at2759"/>
<dbReference type="GO" id="GO:0046872">
    <property type="term" value="F:metal ion binding"/>
    <property type="evidence" value="ECO:0007669"/>
    <property type="project" value="UniProtKB-KW"/>
</dbReference>
<sequence length="95" mass="10252">MCIAVYELVDGDCFAAFPIVCALEMVLVASLVHDDFSYFDAAPLYRSLPSTHACFNNDMAILADDALFPIAFSHIIASTLGDLIPSTTILHALVD</sequence>
<evidence type="ECO:0000313" key="6">
    <source>
        <dbReference type="Proteomes" id="UP000797356"/>
    </source>
</evidence>
<dbReference type="PANTHER" id="PTHR43281:SF5">
    <property type="entry name" value="HETERODIMERIC GERANYLGERANYL PYROPHOSPHATE SYNTHASE SMALL SUBUNIT, CHLOROPLASTIC"/>
    <property type="match status" value="1"/>
</dbReference>
<dbReference type="EMBL" id="CM017872">
    <property type="protein sequence ID" value="KAG1327557.1"/>
    <property type="molecule type" value="Genomic_DNA"/>
</dbReference>
<dbReference type="SUPFAM" id="SSF48576">
    <property type="entry name" value="Terpenoid synthases"/>
    <property type="match status" value="1"/>
</dbReference>
<dbReference type="PANTHER" id="PTHR43281">
    <property type="entry name" value="FARNESYL DIPHOSPHATE SYNTHASE"/>
    <property type="match status" value="1"/>
</dbReference>
<organism evidence="5 6">
    <name type="scientific">Cocos nucifera</name>
    <name type="common">Coconut palm</name>
    <dbReference type="NCBI Taxonomy" id="13894"/>
    <lineage>
        <taxon>Eukaryota</taxon>
        <taxon>Viridiplantae</taxon>
        <taxon>Streptophyta</taxon>
        <taxon>Embryophyta</taxon>
        <taxon>Tracheophyta</taxon>
        <taxon>Spermatophyta</taxon>
        <taxon>Magnoliopsida</taxon>
        <taxon>Liliopsida</taxon>
        <taxon>Arecaceae</taxon>
        <taxon>Arecoideae</taxon>
        <taxon>Cocoseae</taxon>
        <taxon>Attaleinae</taxon>
        <taxon>Cocos</taxon>
    </lineage>
</organism>
<dbReference type="Gene3D" id="1.10.600.10">
    <property type="entry name" value="Farnesyl Diphosphate Synthase"/>
    <property type="match status" value="1"/>
</dbReference>
<gene>
    <name evidence="5" type="ORF">COCNU_01G014910</name>
</gene>